<dbReference type="InterPro" id="IPR036821">
    <property type="entry name" value="Peptide_deformylase_sf"/>
</dbReference>
<protein>
    <submittedName>
        <fullName evidence="2">Def N-formylmethionyl-tRNA deformylase</fullName>
    </submittedName>
</protein>
<sequence>MNLLKYTDPALKKKSVAFDFKDPPFDPLLFSHELVKFMYDNNGICVAAPQVGFPYRVFAMRGAPENFVCFNPRVVMASEQEVRLDEISLTYPGLDVKIKRSQHCRVRFNTPNGDTKTETYTGMTARVFQHCMDFLDGEVFYQKANPIHREQALRKWKR</sequence>
<organism evidence="2">
    <name type="scientific">uncultured Caudovirales phage</name>
    <dbReference type="NCBI Taxonomy" id="2100421"/>
    <lineage>
        <taxon>Viruses</taxon>
        <taxon>Duplodnaviria</taxon>
        <taxon>Heunggongvirae</taxon>
        <taxon>Uroviricota</taxon>
        <taxon>Caudoviricetes</taxon>
        <taxon>Peduoviridae</taxon>
        <taxon>Maltschvirus</taxon>
        <taxon>Maltschvirus maltsch</taxon>
    </lineage>
</organism>
<dbReference type="PANTHER" id="PTHR10458:SF22">
    <property type="entry name" value="PEPTIDE DEFORMYLASE"/>
    <property type="match status" value="1"/>
</dbReference>
<dbReference type="EMBL" id="LR796380">
    <property type="protein sequence ID" value="CAB4140526.1"/>
    <property type="molecule type" value="Genomic_DNA"/>
</dbReference>
<comment type="similarity">
    <text evidence="1">Belongs to the polypeptide deformylase family.</text>
</comment>
<dbReference type="Pfam" id="PF01327">
    <property type="entry name" value="Pep_deformylase"/>
    <property type="match status" value="1"/>
</dbReference>
<dbReference type="GO" id="GO:0042586">
    <property type="term" value="F:peptide deformylase activity"/>
    <property type="evidence" value="ECO:0007669"/>
    <property type="project" value="InterPro"/>
</dbReference>
<proteinExistence type="inferred from homology"/>
<dbReference type="PANTHER" id="PTHR10458">
    <property type="entry name" value="PEPTIDE DEFORMYLASE"/>
    <property type="match status" value="1"/>
</dbReference>
<dbReference type="SUPFAM" id="SSF56420">
    <property type="entry name" value="Peptide deformylase"/>
    <property type="match status" value="1"/>
</dbReference>
<dbReference type="PRINTS" id="PR01576">
    <property type="entry name" value="PDEFORMYLASE"/>
</dbReference>
<dbReference type="Gene3D" id="3.90.45.10">
    <property type="entry name" value="Peptide deformylase"/>
    <property type="match status" value="1"/>
</dbReference>
<dbReference type="InterPro" id="IPR023635">
    <property type="entry name" value="Peptide_deformylase"/>
</dbReference>
<accession>A0A6J5M5W1</accession>
<gene>
    <name evidence="2" type="ORF">UFOVP395_32</name>
</gene>
<name>A0A6J5M5W1_9CAUD</name>
<evidence type="ECO:0000256" key="1">
    <source>
        <dbReference type="ARBA" id="ARBA00010759"/>
    </source>
</evidence>
<dbReference type="PIRSF" id="PIRSF004749">
    <property type="entry name" value="Pep_def"/>
    <property type="match status" value="1"/>
</dbReference>
<evidence type="ECO:0000313" key="2">
    <source>
        <dbReference type="EMBL" id="CAB4140526.1"/>
    </source>
</evidence>
<reference evidence="2" key="1">
    <citation type="submission" date="2020-04" db="EMBL/GenBank/DDBJ databases">
        <authorList>
            <person name="Chiriac C."/>
            <person name="Salcher M."/>
            <person name="Ghai R."/>
            <person name="Kavagutti S V."/>
        </authorList>
    </citation>
    <scope>NUCLEOTIDE SEQUENCE</scope>
</reference>